<name>A0A1E1X1H9_9ACAR</name>
<proteinExistence type="evidence at transcript level"/>
<feature type="signal peptide" evidence="7">
    <location>
        <begin position="1"/>
        <end position="20"/>
    </location>
</feature>
<evidence type="ECO:0000259" key="8">
    <source>
        <dbReference type="PROSITE" id="PS50279"/>
    </source>
</evidence>
<dbReference type="EMBL" id="GFAC01006081">
    <property type="protein sequence ID" value="JAT93107.1"/>
    <property type="molecule type" value="mRNA"/>
</dbReference>
<evidence type="ECO:0000256" key="6">
    <source>
        <dbReference type="ARBA" id="ARBA00023157"/>
    </source>
</evidence>
<dbReference type="Pfam" id="PF00014">
    <property type="entry name" value="Kunitz_BPTI"/>
    <property type="match status" value="2"/>
</dbReference>
<dbReference type="PANTHER" id="PTHR10083:SF374">
    <property type="entry name" value="BPTI_KUNITZ INHIBITOR DOMAIN-CONTAINING PROTEIN"/>
    <property type="match status" value="1"/>
</dbReference>
<feature type="domain" description="BPTI/Kunitz inhibitor" evidence="8">
    <location>
        <begin position="89"/>
        <end position="139"/>
    </location>
</feature>
<keyword evidence="5" id="KW-0722">Serine protease inhibitor</keyword>
<sequence>MTWILLAATIFLVSLSGCMCFEEDKAYTQCTQYPDRGPCKGRVYRYYFNSARGTCRLFVYGGCEGNSNNFRSRIKCMRRCAKVVTSRICKLPPSRGYGSSRVWHYYFDSAKQTCRPFVFYGFGGNRNNFMSSDECRMQCLGKEAHEKGED</sequence>
<dbReference type="GO" id="GO:0004867">
    <property type="term" value="F:serine-type endopeptidase inhibitor activity"/>
    <property type="evidence" value="ECO:0007669"/>
    <property type="project" value="UniProtKB-KW"/>
</dbReference>
<keyword evidence="3" id="KW-0646">Protease inhibitor</keyword>
<organism evidence="9">
    <name type="scientific">Amblyomma aureolatum</name>
    <dbReference type="NCBI Taxonomy" id="187763"/>
    <lineage>
        <taxon>Eukaryota</taxon>
        <taxon>Metazoa</taxon>
        <taxon>Ecdysozoa</taxon>
        <taxon>Arthropoda</taxon>
        <taxon>Chelicerata</taxon>
        <taxon>Arachnida</taxon>
        <taxon>Acari</taxon>
        <taxon>Parasitiformes</taxon>
        <taxon>Ixodida</taxon>
        <taxon>Ixodoidea</taxon>
        <taxon>Ixodidae</taxon>
        <taxon>Amblyomminae</taxon>
        <taxon>Amblyomma</taxon>
    </lineage>
</organism>
<dbReference type="PRINTS" id="PR00759">
    <property type="entry name" value="BASICPTASE"/>
</dbReference>
<accession>A0A1E1X1H9</accession>
<dbReference type="InterPro" id="IPR002223">
    <property type="entry name" value="Kunitz_BPTI"/>
</dbReference>
<keyword evidence="7" id="KW-0732">Signal</keyword>
<feature type="chain" id="PRO_5009115847" evidence="7">
    <location>
        <begin position="21"/>
        <end position="150"/>
    </location>
</feature>
<evidence type="ECO:0000256" key="5">
    <source>
        <dbReference type="ARBA" id="ARBA00022900"/>
    </source>
</evidence>
<keyword evidence="2" id="KW-0964">Secreted</keyword>
<evidence type="ECO:0000256" key="7">
    <source>
        <dbReference type="SAM" id="SignalP"/>
    </source>
</evidence>
<feature type="domain" description="BPTI/Kunitz inhibitor" evidence="8">
    <location>
        <begin position="30"/>
        <end position="80"/>
    </location>
</feature>
<dbReference type="CDD" id="cd00109">
    <property type="entry name" value="Kunitz-type"/>
    <property type="match status" value="1"/>
</dbReference>
<dbReference type="SMART" id="SM00131">
    <property type="entry name" value="KU"/>
    <property type="match status" value="2"/>
</dbReference>
<comment type="subcellular location">
    <subcellularLocation>
        <location evidence="1">Secreted</location>
    </subcellularLocation>
</comment>
<evidence type="ECO:0000256" key="1">
    <source>
        <dbReference type="ARBA" id="ARBA00004613"/>
    </source>
</evidence>
<dbReference type="InterPro" id="IPR050098">
    <property type="entry name" value="TFPI/VKTCI-like"/>
</dbReference>
<keyword evidence="4" id="KW-0677">Repeat</keyword>
<evidence type="ECO:0000256" key="4">
    <source>
        <dbReference type="ARBA" id="ARBA00022737"/>
    </source>
</evidence>
<dbReference type="PROSITE" id="PS50279">
    <property type="entry name" value="BPTI_KUNITZ_2"/>
    <property type="match status" value="2"/>
</dbReference>
<evidence type="ECO:0000256" key="3">
    <source>
        <dbReference type="ARBA" id="ARBA00022690"/>
    </source>
</evidence>
<evidence type="ECO:0000256" key="2">
    <source>
        <dbReference type="ARBA" id="ARBA00022525"/>
    </source>
</evidence>
<protein>
    <submittedName>
        <fullName evidence="9">Putative tick kunitz 20</fullName>
    </submittedName>
</protein>
<reference evidence="9" key="1">
    <citation type="journal article" date="2017" name="Front. Cell. Infect. Microbiol.">
        <title>The Distinct Transcriptional Response of the Midgut of Amblyomma sculptum and Amblyomma aureolatum Ticks to Rickettsia rickettsii Correlates to Their Differences in Susceptibility to Infection.</title>
        <authorList>
            <person name="Martins L.A."/>
            <person name="Galletti M.F.B.M."/>
            <person name="Ribeiro J.M."/>
            <person name="Fujita A."/>
            <person name="Costa F.B."/>
            <person name="Labruna M.B."/>
            <person name="Daffre S."/>
            <person name="Fogaca A.C."/>
        </authorList>
    </citation>
    <scope>NUCLEOTIDE SEQUENCE</scope>
</reference>
<dbReference type="GO" id="GO:0005615">
    <property type="term" value="C:extracellular space"/>
    <property type="evidence" value="ECO:0007669"/>
    <property type="project" value="TreeGrafter"/>
</dbReference>
<dbReference type="InterPro" id="IPR036880">
    <property type="entry name" value="Kunitz_BPTI_sf"/>
</dbReference>
<dbReference type="InterPro" id="IPR020901">
    <property type="entry name" value="Prtase_inh_Kunz-CS"/>
</dbReference>
<dbReference type="SUPFAM" id="SSF57362">
    <property type="entry name" value="BPTI-like"/>
    <property type="match status" value="2"/>
</dbReference>
<dbReference type="Gene3D" id="4.10.410.10">
    <property type="entry name" value="Pancreatic trypsin inhibitor Kunitz domain"/>
    <property type="match status" value="2"/>
</dbReference>
<dbReference type="PROSITE" id="PS00280">
    <property type="entry name" value="BPTI_KUNITZ_1"/>
    <property type="match status" value="1"/>
</dbReference>
<keyword evidence="6" id="KW-1015">Disulfide bond</keyword>
<dbReference type="AlphaFoldDB" id="A0A1E1X1H9"/>
<dbReference type="FunFam" id="4.10.410.10:FF:000020">
    <property type="entry name" value="Collagen, type VI, alpha 3"/>
    <property type="match status" value="1"/>
</dbReference>
<evidence type="ECO:0000313" key="9">
    <source>
        <dbReference type="EMBL" id="JAT93107.1"/>
    </source>
</evidence>
<dbReference type="PANTHER" id="PTHR10083">
    <property type="entry name" value="KUNITZ-TYPE PROTEASE INHIBITOR-RELATED"/>
    <property type="match status" value="1"/>
</dbReference>
<dbReference type="CDD" id="cd22593">
    <property type="entry name" value="Kunitz_conkunitzin"/>
    <property type="match status" value="1"/>
</dbReference>